<sequence>MVRQSQTDLNADPAPRRGNFHHGDLRAAALTAALAMVEAGGPEALSFRAVAVAVGVNHRALYRHFADKHDLTLALAAQGFDRLAGVIQIGFDTDGGQARPGPLYRAYVDFALDRPALYALMYGISGQDYLTHPALAPSVAKVTRLAGKAFRRADDPPGFSIALRDRVMRAWGEVHGLCDLWRRGALRARDVGAARAYILALLAQ</sequence>
<dbReference type="Pfam" id="PF13305">
    <property type="entry name" value="TetR_C_33"/>
    <property type="match status" value="1"/>
</dbReference>
<keyword evidence="7" id="KW-1185">Reference proteome</keyword>
<evidence type="ECO:0000256" key="2">
    <source>
        <dbReference type="ARBA" id="ARBA00023125"/>
    </source>
</evidence>
<reference evidence="6 7" key="1">
    <citation type="submission" date="2017-07" db="EMBL/GenBank/DDBJ databases">
        <title>Niveispirillum cyanobacteriorum sp. nov., isolated from cyanobacterial aggregates in a eutrophic lake.</title>
        <authorList>
            <person name="Cai H."/>
        </authorList>
    </citation>
    <scope>NUCLEOTIDE SEQUENCE [LARGE SCALE GENOMIC DNA]</scope>
    <source>
        <strain evidence="7">TH1-14</strain>
    </source>
</reference>
<dbReference type="GO" id="GO:0000976">
    <property type="term" value="F:transcription cis-regulatory region binding"/>
    <property type="evidence" value="ECO:0007669"/>
    <property type="project" value="TreeGrafter"/>
</dbReference>
<feature type="domain" description="HTH tetR-type" evidence="5">
    <location>
        <begin position="23"/>
        <end position="83"/>
    </location>
</feature>
<protein>
    <recommendedName>
        <fullName evidence="5">HTH tetR-type domain-containing protein</fullName>
    </recommendedName>
</protein>
<accession>A0A255YSS7</accession>
<dbReference type="InterPro" id="IPR025996">
    <property type="entry name" value="MT1864/Rv1816-like_C"/>
</dbReference>
<dbReference type="InterPro" id="IPR009057">
    <property type="entry name" value="Homeodomain-like_sf"/>
</dbReference>
<dbReference type="InterPro" id="IPR036271">
    <property type="entry name" value="Tet_transcr_reg_TetR-rel_C_sf"/>
</dbReference>
<dbReference type="Gene3D" id="1.10.357.10">
    <property type="entry name" value="Tetracycline Repressor, domain 2"/>
    <property type="match status" value="1"/>
</dbReference>
<dbReference type="AlphaFoldDB" id="A0A255YSS7"/>
<evidence type="ECO:0000313" key="6">
    <source>
        <dbReference type="EMBL" id="OYQ32272.1"/>
    </source>
</evidence>
<dbReference type="RefSeq" id="WP_094457315.1">
    <property type="nucleotide sequence ID" value="NZ_NOXU01000031.1"/>
</dbReference>
<dbReference type="OrthoDB" id="7056813at2"/>
<proteinExistence type="predicted"/>
<organism evidence="6 7">
    <name type="scientific">Niveispirillum lacus</name>
    <dbReference type="NCBI Taxonomy" id="1981099"/>
    <lineage>
        <taxon>Bacteria</taxon>
        <taxon>Pseudomonadati</taxon>
        <taxon>Pseudomonadota</taxon>
        <taxon>Alphaproteobacteria</taxon>
        <taxon>Rhodospirillales</taxon>
        <taxon>Azospirillaceae</taxon>
        <taxon>Niveispirillum</taxon>
    </lineage>
</organism>
<keyword evidence="1" id="KW-0805">Transcription regulation</keyword>
<dbReference type="PROSITE" id="PS50977">
    <property type="entry name" value="HTH_TETR_2"/>
    <property type="match status" value="1"/>
</dbReference>
<dbReference type="Pfam" id="PF00440">
    <property type="entry name" value="TetR_N"/>
    <property type="match status" value="1"/>
</dbReference>
<evidence type="ECO:0000256" key="4">
    <source>
        <dbReference type="PROSITE-ProRule" id="PRU00335"/>
    </source>
</evidence>
<evidence type="ECO:0000313" key="7">
    <source>
        <dbReference type="Proteomes" id="UP000216998"/>
    </source>
</evidence>
<keyword evidence="2 4" id="KW-0238">DNA-binding</keyword>
<name>A0A255YSS7_9PROT</name>
<comment type="caution">
    <text evidence="6">The sequence shown here is derived from an EMBL/GenBank/DDBJ whole genome shotgun (WGS) entry which is preliminary data.</text>
</comment>
<evidence type="ECO:0000256" key="1">
    <source>
        <dbReference type="ARBA" id="ARBA00023015"/>
    </source>
</evidence>
<dbReference type="InterPro" id="IPR050109">
    <property type="entry name" value="HTH-type_TetR-like_transc_reg"/>
</dbReference>
<dbReference type="Proteomes" id="UP000216998">
    <property type="component" value="Unassembled WGS sequence"/>
</dbReference>
<evidence type="ECO:0000256" key="3">
    <source>
        <dbReference type="ARBA" id="ARBA00023163"/>
    </source>
</evidence>
<keyword evidence="3" id="KW-0804">Transcription</keyword>
<feature type="DNA-binding region" description="H-T-H motif" evidence="4">
    <location>
        <begin position="46"/>
        <end position="65"/>
    </location>
</feature>
<dbReference type="EMBL" id="NOXU01000031">
    <property type="protein sequence ID" value="OYQ32272.1"/>
    <property type="molecule type" value="Genomic_DNA"/>
</dbReference>
<dbReference type="SUPFAM" id="SSF48498">
    <property type="entry name" value="Tetracyclin repressor-like, C-terminal domain"/>
    <property type="match status" value="1"/>
</dbReference>
<dbReference type="GO" id="GO:0003700">
    <property type="term" value="F:DNA-binding transcription factor activity"/>
    <property type="evidence" value="ECO:0007669"/>
    <property type="project" value="TreeGrafter"/>
</dbReference>
<dbReference type="InterPro" id="IPR001647">
    <property type="entry name" value="HTH_TetR"/>
</dbReference>
<dbReference type="PANTHER" id="PTHR30055">
    <property type="entry name" value="HTH-TYPE TRANSCRIPTIONAL REGULATOR RUTR"/>
    <property type="match status" value="1"/>
</dbReference>
<evidence type="ECO:0000259" key="5">
    <source>
        <dbReference type="PROSITE" id="PS50977"/>
    </source>
</evidence>
<gene>
    <name evidence="6" type="ORF">CHU95_15790</name>
</gene>
<dbReference type="SUPFAM" id="SSF46689">
    <property type="entry name" value="Homeodomain-like"/>
    <property type="match status" value="1"/>
</dbReference>
<dbReference type="PANTHER" id="PTHR30055:SF220">
    <property type="entry name" value="TETR-FAMILY REGULATORY PROTEIN"/>
    <property type="match status" value="1"/>
</dbReference>